<protein>
    <submittedName>
        <fullName evidence="2">Uncharacterized protein</fullName>
    </submittedName>
</protein>
<dbReference type="AlphaFoldDB" id="A0AAD5DZR0"/>
<dbReference type="GO" id="GO:0005930">
    <property type="term" value="C:axoneme"/>
    <property type="evidence" value="ECO:0007669"/>
    <property type="project" value="UniProtKB-SubCell"/>
</dbReference>
<proteinExistence type="predicted"/>
<comment type="caution">
    <text evidence="2">The sequence shown here is derived from an EMBL/GenBank/DDBJ whole genome shotgun (WGS) entry which is preliminary data.</text>
</comment>
<dbReference type="EMBL" id="JADXDR010000019">
    <property type="protein sequence ID" value="KAI7845280.1"/>
    <property type="molecule type" value="Genomic_DNA"/>
</dbReference>
<dbReference type="SUPFAM" id="SSF52058">
    <property type="entry name" value="L domain-like"/>
    <property type="match status" value="1"/>
</dbReference>
<keyword evidence="3" id="KW-1185">Reference proteome</keyword>
<evidence type="ECO:0000256" key="1">
    <source>
        <dbReference type="ARBA" id="ARBA00004430"/>
    </source>
</evidence>
<gene>
    <name evidence="2" type="ORF">COHA_001123</name>
</gene>
<dbReference type="InterPro" id="IPR032675">
    <property type="entry name" value="LRR_dom_sf"/>
</dbReference>
<accession>A0AAD5DZR0</accession>
<name>A0AAD5DZR0_9CHLO</name>
<evidence type="ECO:0000313" key="3">
    <source>
        <dbReference type="Proteomes" id="UP001205105"/>
    </source>
</evidence>
<organism evidence="2 3">
    <name type="scientific">Chlorella ohadii</name>
    <dbReference type="NCBI Taxonomy" id="2649997"/>
    <lineage>
        <taxon>Eukaryota</taxon>
        <taxon>Viridiplantae</taxon>
        <taxon>Chlorophyta</taxon>
        <taxon>core chlorophytes</taxon>
        <taxon>Trebouxiophyceae</taxon>
        <taxon>Chlorellales</taxon>
        <taxon>Chlorellaceae</taxon>
        <taxon>Chlorella clade</taxon>
        <taxon>Chlorella</taxon>
    </lineage>
</organism>
<reference evidence="2" key="1">
    <citation type="submission" date="2020-11" db="EMBL/GenBank/DDBJ databases">
        <title>Chlorella ohadii genome sequencing and assembly.</title>
        <authorList>
            <person name="Murik O."/>
            <person name="Treves H."/>
            <person name="Kedem I."/>
            <person name="Shotland Y."/>
            <person name="Kaplan A."/>
        </authorList>
    </citation>
    <scope>NUCLEOTIDE SEQUENCE</scope>
    <source>
        <strain evidence="2">1</strain>
    </source>
</reference>
<sequence>MPRLQALLRFLLAHGRHVRQLVVFKVSLDGLPEAQQQEAAALLPACMTACGGPASSLSSLILADVALPSLDWLPGLAALRELQMGCGERSLRLPPGLQHLSCLTRLSLSGSTVELESGAPLPTGLLRLNLIDEHSESLPSQARQGSVSQLSHLTRLSLAHSNYSPEGQGALTALASLRHLHVFLCPTPACLPALTSLEHLFLVTGTADLTLQLEAALAQLRGLTSLVIRADSQRIPPALGGLSRLQRLSWSGWDDDEPADTRLPDGPWLASIRWLGLPWPILERSAPVLADAPQLGYLCASTMPEPSIVMVDGTDGGTRWRRFWRFLVAHPPLRCFGLDAEPDGVEDEEDGPAERPSADLLQALLLLRGMRPALRLRCLVHDFEIEVIDCSDIPDDDLPAF</sequence>
<evidence type="ECO:0000313" key="2">
    <source>
        <dbReference type="EMBL" id="KAI7845280.1"/>
    </source>
</evidence>
<comment type="subcellular location">
    <subcellularLocation>
        <location evidence="1">Cytoplasm</location>
        <location evidence="1">Cytoskeleton</location>
        <location evidence="1">Cilium axoneme</location>
    </subcellularLocation>
</comment>
<dbReference type="Proteomes" id="UP001205105">
    <property type="component" value="Unassembled WGS sequence"/>
</dbReference>
<dbReference type="Gene3D" id="3.80.10.10">
    <property type="entry name" value="Ribonuclease Inhibitor"/>
    <property type="match status" value="1"/>
</dbReference>